<organism evidence="2 3">
    <name type="scientific">Cirrhinus mrigala</name>
    <name type="common">Mrigala</name>
    <dbReference type="NCBI Taxonomy" id="683832"/>
    <lineage>
        <taxon>Eukaryota</taxon>
        <taxon>Metazoa</taxon>
        <taxon>Chordata</taxon>
        <taxon>Craniata</taxon>
        <taxon>Vertebrata</taxon>
        <taxon>Euteleostomi</taxon>
        <taxon>Actinopterygii</taxon>
        <taxon>Neopterygii</taxon>
        <taxon>Teleostei</taxon>
        <taxon>Ostariophysi</taxon>
        <taxon>Cypriniformes</taxon>
        <taxon>Cyprinidae</taxon>
        <taxon>Labeoninae</taxon>
        <taxon>Labeonini</taxon>
        <taxon>Cirrhinus</taxon>
    </lineage>
</organism>
<gene>
    <name evidence="2" type="ORF">M9458_023679</name>
</gene>
<feature type="compositionally biased region" description="Basic and acidic residues" evidence="1">
    <location>
        <begin position="12"/>
        <end position="23"/>
    </location>
</feature>
<comment type="caution">
    <text evidence="2">The sequence shown here is derived from an EMBL/GenBank/DDBJ whole genome shotgun (WGS) entry which is preliminary data.</text>
</comment>
<proteinExistence type="predicted"/>
<feature type="non-terminal residue" evidence="2">
    <location>
        <position position="1"/>
    </location>
</feature>
<reference evidence="2 3" key="1">
    <citation type="submission" date="2024-05" db="EMBL/GenBank/DDBJ databases">
        <title>Genome sequencing and assembly of Indian major carp, Cirrhinus mrigala (Hamilton, 1822).</title>
        <authorList>
            <person name="Mohindra V."/>
            <person name="Chowdhury L.M."/>
            <person name="Lal K."/>
            <person name="Jena J.K."/>
        </authorList>
    </citation>
    <scope>NUCLEOTIDE SEQUENCE [LARGE SCALE GENOMIC DNA]</scope>
    <source>
        <strain evidence="2">CM1030</strain>
        <tissue evidence="2">Blood</tissue>
    </source>
</reference>
<name>A0ABD0Q4S4_CIRMR</name>
<accession>A0ABD0Q4S4</accession>
<dbReference type="Proteomes" id="UP001529510">
    <property type="component" value="Unassembled WGS sequence"/>
</dbReference>
<dbReference type="AlphaFoldDB" id="A0ABD0Q4S4"/>
<evidence type="ECO:0000313" key="3">
    <source>
        <dbReference type="Proteomes" id="UP001529510"/>
    </source>
</evidence>
<evidence type="ECO:0000313" key="2">
    <source>
        <dbReference type="EMBL" id="KAL0181273.1"/>
    </source>
</evidence>
<feature type="region of interest" description="Disordered" evidence="1">
    <location>
        <begin position="1"/>
        <end position="29"/>
    </location>
</feature>
<dbReference type="EMBL" id="JAMKFB020000011">
    <property type="protein sequence ID" value="KAL0181273.1"/>
    <property type="molecule type" value="Genomic_DNA"/>
</dbReference>
<keyword evidence="3" id="KW-1185">Reference proteome</keyword>
<evidence type="ECO:0000256" key="1">
    <source>
        <dbReference type="SAM" id="MobiDB-lite"/>
    </source>
</evidence>
<protein>
    <submittedName>
        <fullName evidence="2">Uncharacterized protein</fullName>
    </submittedName>
</protein>
<sequence>TNFDSVDYSEVLEQKGARDEKTSVRSRPSAQVNMLHNPHMITSLRVFGSL</sequence>